<accession>A0AAV2Z168</accession>
<keyword evidence="2 6" id="KW-0853">WD repeat</keyword>
<evidence type="ECO:0000256" key="2">
    <source>
        <dbReference type="ARBA" id="ARBA00022574"/>
    </source>
</evidence>
<keyword evidence="5" id="KW-0539">Nucleus</keyword>
<keyword evidence="4" id="KW-0677">Repeat</keyword>
<evidence type="ECO:0000256" key="3">
    <source>
        <dbReference type="ARBA" id="ARBA00022694"/>
    </source>
</evidence>
<dbReference type="GO" id="GO:0036265">
    <property type="term" value="P:RNA (guanine-N7)-methylation"/>
    <property type="evidence" value="ECO:0007669"/>
    <property type="project" value="InterPro"/>
</dbReference>
<organism evidence="7 8">
    <name type="scientific">Lagenidium giganteum</name>
    <dbReference type="NCBI Taxonomy" id="4803"/>
    <lineage>
        <taxon>Eukaryota</taxon>
        <taxon>Sar</taxon>
        <taxon>Stramenopiles</taxon>
        <taxon>Oomycota</taxon>
        <taxon>Peronosporomycetes</taxon>
        <taxon>Pythiales</taxon>
        <taxon>Pythiaceae</taxon>
    </lineage>
</organism>
<sequence length="353" mass="38627">MVATGVFLASTKDVIVMIRNHTLFLLPMQQDTGKKVVQFELLTENDEDKSRRLTAVEFFAVDMKHALLVLVDERKLMHYEVDVQGDSIKLCETRDAPRNSTCMSIGRVQVDSKTQYAVVVGEKTGEAVAFPFPDINRDLKTLLGHTTSMITHMATNSDSSLLLTADRDEKIRVSRFPQTSIVQSYCLGHEASLTKISCCVLTPELVVSTSLDNTIKLWNMKSGELLGSHQLLDDAVEDKQAALVNVSLAVSPQSNVIVALLNQQIVRLFVISQSENGSPSLETVAVPAEQMKLLSGNAPCDARFTASGTLALAYKEAPYLQLFQVSKDAVVPDAEGARLAELRANAAKIGMMK</sequence>
<dbReference type="Pfam" id="PF00400">
    <property type="entry name" value="WD40"/>
    <property type="match status" value="2"/>
</dbReference>
<dbReference type="SMART" id="SM00320">
    <property type="entry name" value="WD40"/>
    <property type="match status" value="2"/>
</dbReference>
<dbReference type="InterPro" id="IPR019775">
    <property type="entry name" value="WD40_repeat_CS"/>
</dbReference>
<dbReference type="Proteomes" id="UP001146120">
    <property type="component" value="Unassembled WGS sequence"/>
</dbReference>
<evidence type="ECO:0000256" key="4">
    <source>
        <dbReference type="ARBA" id="ARBA00022737"/>
    </source>
</evidence>
<dbReference type="GO" id="GO:0006400">
    <property type="term" value="P:tRNA modification"/>
    <property type="evidence" value="ECO:0007669"/>
    <property type="project" value="TreeGrafter"/>
</dbReference>
<dbReference type="InterPro" id="IPR036322">
    <property type="entry name" value="WD40_repeat_dom_sf"/>
</dbReference>
<dbReference type="InterPro" id="IPR028884">
    <property type="entry name" value="Trm82"/>
</dbReference>
<evidence type="ECO:0000313" key="8">
    <source>
        <dbReference type="Proteomes" id="UP001146120"/>
    </source>
</evidence>
<dbReference type="SUPFAM" id="SSF50978">
    <property type="entry name" value="WD40 repeat-like"/>
    <property type="match status" value="1"/>
</dbReference>
<keyword evidence="3" id="KW-0819">tRNA processing</keyword>
<dbReference type="GO" id="GO:0043527">
    <property type="term" value="C:tRNA methyltransferase complex"/>
    <property type="evidence" value="ECO:0007669"/>
    <property type="project" value="TreeGrafter"/>
</dbReference>
<comment type="caution">
    <text evidence="7">The sequence shown here is derived from an EMBL/GenBank/DDBJ whole genome shotgun (WGS) entry which is preliminary data.</text>
</comment>
<keyword evidence="8" id="KW-1185">Reference proteome</keyword>
<evidence type="ECO:0000256" key="5">
    <source>
        <dbReference type="ARBA" id="ARBA00023242"/>
    </source>
</evidence>
<comment type="subcellular location">
    <subcellularLocation>
        <location evidence="1">Nucleus</location>
    </subcellularLocation>
</comment>
<proteinExistence type="predicted"/>
<evidence type="ECO:0000256" key="6">
    <source>
        <dbReference type="PROSITE-ProRule" id="PRU00221"/>
    </source>
</evidence>
<dbReference type="PROSITE" id="PS00678">
    <property type="entry name" value="WD_REPEATS_1"/>
    <property type="match status" value="1"/>
</dbReference>
<dbReference type="GO" id="GO:0005829">
    <property type="term" value="C:cytosol"/>
    <property type="evidence" value="ECO:0007669"/>
    <property type="project" value="TreeGrafter"/>
</dbReference>
<evidence type="ECO:0008006" key="9">
    <source>
        <dbReference type="Google" id="ProtNLM"/>
    </source>
</evidence>
<name>A0AAV2Z168_9STRA</name>
<evidence type="ECO:0000256" key="1">
    <source>
        <dbReference type="ARBA" id="ARBA00004123"/>
    </source>
</evidence>
<evidence type="ECO:0000313" key="7">
    <source>
        <dbReference type="EMBL" id="DAZ99474.1"/>
    </source>
</evidence>
<dbReference type="InterPro" id="IPR015943">
    <property type="entry name" value="WD40/YVTN_repeat-like_dom_sf"/>
</dbReference>
<dbReference type="GO" id="GO:0005634">
    <property type="term" value="C:nucleus"/>
    <property type="evidence" value="ECO:0007669"/>
    <property type="project" value="UniProtKB-SubCell"/>
</dbReference>
<dbReference type="PANTHER" id="PTHR16288">
    <property type="entry name" value="WD40 REPEAT PROTEIN 4"/>
    <property type="match status" value="1"/>
</dbReference>
<reference evidence="7" key="1">
    <citation type="submission" date="2022-11" db="EMBL/GenBank/DDBJ databases">
        <authorList>
            <person name="Morgan W.R."/>
            <person name="Tartar A."/>
        </authorList>
    </citation>
    <scope>NUCLEOTIDE SEQUENCE</scope>
    <source>
        <strain evidence="7">ARSEF 373</strain>
    </source>
</reference>
<gene>
    <name evidence="7" type="ORF">N0F65_001659</name>
</gene>
<dbReference type="InterPro" id="IPR001680">
    <property type="entry name" value="WD40_rpt"/>
</dbReference>
<dbReference type="EMBL" id="DAKRPA010000082">
    <property type="protein sequence ID" value="DAZ99474.1"/>
    <property type="molecule type" value="Genomic_DNA"/>
</dbReference>
<protein>
    <recommendedName>
        <fullName evidence="9">WD repeat-containing protein 4 homolog</fullName>
    </recommendedName>
</protein>
<feature type="repeat" description="WD" evidence="6">
    <location>
        <begin position="205"/>
        <end position="228"/>
    </location>
</feature>
<dbReference type="PANTHER" id="PTHR16288:SF0">
    <property type="entry name" value="TRNA (GUANINE-N(7)-)-METHYLTRANSFERASE NON-CATALYTIC SUBUNIT WDR4"/>
    <property type="match status" value="1"/>
</dbReference>
<dbReference type="PROSITE" id="PS50082">
    <property type="entry name" value="WD_REPEATS_2"/>
    <property type="match status" value="1"/>
</dbReference>
<dbReference type="Gene3D" id="2.130.10.10">
    <property type="entry name" value="YVTN repeat-like/Quinoprotein amine dehydrogenase"/>
    <property type="match status" value="1"/>
</dbReference>
<reference evidence="7" key="2">
    <citation type="journal article" date="2023" name="Microbiol Resour">
        <title>Decontamination and Annotation of the Draft Genome Sequence of the Oomycete Lagenidium giganteum ARSEF 373.</title>
        <authorList>
            <person name="Morgan W.R."/>
            <person name="Tartar A."/>
        </authorList>
    </citation>
    <scope>NUCLEOTIDE SEQUENCE</scope>
    <source>
        <strain evidence="7">ARSEF 373</strain>
    </source>
</reference>
<dbReference type="AlphaFoldDB" id="A0AAV2Z168"/>